<dbReference type="Pfam" id="PF06133">
    <property type="entry name" value="Com_YlbF"/>
    <property type="match status" value="1"/>
</dbReference>
<dbReference type="Gene3D" id="1.20.1500.10">
    <property type="entry name" value="YheA/YmcA-like"/>
    <property type="match status" value="1"/>
</dbReference>
<comment type="caution">
    <text evidence="1">The sequence shown here is derived from an EMBL/GenBank/DDBJ whole genome shotgun (WGS) entry which is preliminary data.</text>
</comment>
<dbReference type="Proteomes" id="UP000051264">
    <property type="component" value="Unassembled WGS sequence"/>
</dbReference>
<dbReference type="PATRIC" id="fig|1423747.3.peg.341"/>
<proteinExistence type="predicted"/>
<evidence type="ECO:0008006" key="3">
    <source>
        <dbReference type="Google" id="ProtNLM"/>
    </source>
</evidence>
<evidence type="ECO:0000313" key="2">
    <source>
        <dbReference type="Proteomes" id="UP000051264"/>
    </source>
</evidence>
<protein>
    <recommendedName>
        <fullName evidence="3">YlbF family regulator</fullName>
    </recommendedName>
</protein>
<accession>A0A0R1RMW3</accession>
<gene>
    <name evidence="1" type="ORF">FC69_GL000333</name>
</gene>
<dbReference type="PANTHER" id="PTHR38448">
    <property type="entry name" value="REGULATORY PROTEIN YLBF-RELATED"/>
    <property type="match status" value="1"/>
</dbReference>
<dbReference type="InterPro" id="IPR052767">
    <property type="entry name" value="Bact_com_dev_regulator"/>
</dbReference>
<dbReference type="InterPro" id="IPR023378">
    <property type="entry name" value="YheA/YmcA-like_dom_sf"/>
</dbReference>
<dbReference type="RefSeq" id="WP_025082388.1">
    <property type="nucleotide sequence ID" value="NZ_AZEX01000070.1"/>
</dbReference>
<dbReference type="AlphaFoldDB" id="A0A0R1RMW3"/>
<dbReference type="PANTHER" id="PTHR38448:SF2">
    <property type="entry name" value="REGULATORY PROTEIN YLBF"/>
    <property type="match status" value="1"/>
</dbReference>
<dbReference type="SUPFAM" id="SSF158622">
    <property type="entry name" value="YheA/YmcA-like"/>
    <property type="match status" value="1"/>
</dbReference>
<dbReference type="STRING" id="1423747.FC69_GL000333"/>
<evidence type="ECO:0000313" key="1">
    <source>
        <dbReference type="EMBL" id="KRL58463.1"/>
    </source>
</evidence>
<dbReference type="InterPro" id="IPR010368">
    <property type="entry name" value="Com_YlbF"/>
</dbReference>
<reference evidence="1 2" key="1">
    <citation type="journal article" date="2015" name="Genome Announc.">
        <title>Expanding the biotechnology potential of lactobacilli through comparative genomics of 213 strains and associated genera.</title>
        <authorList>
            <person name="Sun Z."/>
            <person name="Harris H.M."/>
            <person name="McCann A."/>
            <person name="Guo C."/>
            <person name="Argimon S."/>
            <person name="Zhang W."/>
            <person name="Yang X."/>
            <person name="Jeffery I.B."/>
            <person name="Cooney J.C."/>
            <person name="Kagawa T.F."/>
            <person name="Liu W."/>
            <person name="Song Y."/>
            <person name="Salvetti E."/>
            <person name="Wrobel A."/>
            <person name="Rasinkangas P."/>
            <person name="Parkhill J."/>
            <person name="Rea M.C."/>
            <person name="O'Sullivan O."/>
            <person name="Ritari J."/>
            <person name="Douillard F.P."/>
            <person name="Paul Ross R."/>
            <person name="Yang R."/>
            <person name="Briner A.E."/>
            <person name="Felis G.E."/>
            <person name="de Vos W.M."/>
            <person name="Barrangou R."/>
            <person name="Klaenhammer T.R."/>
            <person name="Caufield P.W."/>
            <person name="Cui Y."/>
            <person name="Zhang H."/>
            <person name="O'Toole P.W."/>
        </authorList>
    </citation>
    <scope>NUCLEOTIDE SEQUENCE [LARGE SCALE GENOMIC DNA]</scope>
    <source>
        <strain evidence="1 2">DSM 14340</strain>
    </source>
</reference>
<dbReference type="EMBL" id="AZEX01000070">
    <property type="protein sequence ID" value="KRL58463.1"/>
    <property type="molecule type" value="Genomic_DNA"/>
</dbReference>
<organism evidence="1 2">
    <name type="scientific">Latilactobacillus fuchuensis DSM 14340 = JCM 11249</name>
    <dbReference type="NCBI Taxonomy" id="1423747"/>
    <lineage>
        <taxon>Bacteria</taxon>
        <taxon>Bacillati</taxon>
        <taxon>Bacillota</taxon>
        <taxon>Bacilli</taxon>
        <taxon>Lactobacillales</taxon>
        <taxon>Lactobacillaceae</taxon>
        <taxon>Latilactobacillus</taxon>
    </lineage>
</organism>
<name>A0A0R1RMW3_9LACO</name>
<sequence length="137" mass="15455">MIIDDNLLAIETQLAQLFQTIRQGTVYQCYQTTKQIVADDPALQQQIADFTRLRDRYAAIADYGEAAPGFMQVQTAVLKAKRALDLQPKIQAFKQAKTDLENLWGQISITIADSISTDIQVAAGNPFFEIDRRPHQR</sequence>
<dbReference type="OrthoDB" id="2157513at2"/>
<dbReference type="eggNOG" id="COG3679">
    <property type="taxonomic scope" value="Bacteria"/>
</dbReference>